<organism evidence="3 4">
    <name type="scientific">Kistimonas scapharcae</name>
    <dbReference type="NCBI Taxonomy" id="1036133"/>
    <lineage>
        <taxon>Bacteria</taxon>
        <taxon>Pseudomonadati</taxon>
        <taxon>Pseudomonadota</taxon>
        <taxon>Gammaproteobacteria</taxon>
        <taxon>Oceanospirillales</taxon>
        <taxon>Endozoicomonadaceae</taxon>
        <taxon>Kistimonas</taxon>
    </lineage>
</organism>
<name>A0ABP8V419_9GAMM</name>
<dbReference type="InterPro" id="IPR052367">
    <property type="entry name" value="Thiosulfate_ST/Rhodanese-like"/>
</dbReference>
<dbReference type="PANTHER" id="PTHR45431">
    <property type="entry name" value="RHODANESE-LIKE DOMAIN-CONTAINING PROTEIN 15, CHLOROPLASTIC"/>
    <property type="match status" value="1"/>
</dbReference>
<dbReference type="InterPro" id="IPR036873">
    <property type="entry name" value="Rhodanese-like_dom_sf"/>
</dbReference>
<dbReference type="Proteomes" id="UP001500604">
    <property type="component" value="Unassembled WGS sequence"/>
</dbReference>
<gene>
    <name evidence="3" type="ORF">GCM10023116_29200</name>
</gene>
<protein>
    <recommendedName>
        <fullName evidence="2">Rhodanese domain-containing protein</fullName>
    </recommendedName>
</protein>
<proteinExistence type="predicted"/>
<dbReference type="SMART" id="SM00450">
    <property type="entry name" value="RHOD"/>
    <property type="match status" value="1"/>
</dbReference>
<evidence type="ECO:0000313" key="4">
    <source>
        <dbReference type="Proteomes" id="UP001500604"/>
    </source>
</evidence>
<sequence>MNLLRNLLATLTLTLVGVAQASELWIDVRRPEEFRAESIPGHINIPHTEIHTGIWQIIENKDTVINVYCQRGVRSEMAKKRLEQMGFTHVINRGGIEDVKILQDSN</sequence>
<feature type="signal peptide" evidence="1">
    <location>
        <begin position="1"/>
        <end position="21"/>
    </location>
</feature>
<feature type="chain" id="PRO_5045943619" description="Rhodanese domain-containing protein" evidence="1">
    <location>
        <begin position="22"/>
        <end position="106"/>
    </location>
</feature>
<reference evidence="4" key="1">
    <citation type="journal article" date="2019" name="Int. J. Syst. Evol. Microbiol.">
        <title>The Global Catalogue of Microorganisms (GCM) 10K type strain sequencing project: providing services to taxonomists for standard genome sequencing and annotation.</title>
        <authorList>
            <consortium name="The Broad Institute Genomics Platform"/>
            <consortium name="The Broad Institute Genome Sequencing Center for Infectious Disease"/>
            <person name="Wu L."/>
            <person name="Ma J."/>
        </authorList>
    </citation>
    <scope>NUCLEOTIDE SEQUENCE [LARGE SCALE GENOMIC DNA]</scope>
    <source>
        <strain evidence="4">JCM 17805</strain>
    </source>
</reference>
<keyword evidence="4" id="KW-1185">Reference proteome</keyword>
<dbReference type="SUPFAM" id="SSF52821">
    <property type="entry name" value="Rhodanese/Cell cycle control phosphatase"/>
    <property type="match status" value="1"/>
</dbReference>
<accession>A0ABP8V419</accession>
<dbReference type="PROSITE" id="PS50206">
    <property type="entry name" value="RHODANESE_3"/>
    <property type="match status" value="1"/>
</dbReference>
<comment type="caution">
    <text evidence="3">The sequence shown here is derived from an EMBL/GenBank/DDBJ whole genome shotgun (WGS) entry which is preliminary data.</text>
</comment>
<keyword evidence="1" id="KW-0732">Signal</keyword>
<dbReference type="Pfam" id="PF00581">
    <property type="entry name" value="Rhodanese"/>
    <property type="match status" value="1"/>
</dbReference>
<evidence type="ECO:0000256" key="1">
    <source>
        <dbReference type="SAM" id="SignalP"/>
    </source>
</evidence>
<feature type="domain" description="Rhodanese" evidence="2">
    <location>
        <begin position="19"/>
        <end position="104"/>
    </location>
</feature>
<evidence type="ECO:0000313" key="3">
    <source>
        <dbReference type="EMBL" id="GAA4650637.1"/>
    </source>
</evidence>
<evidence type="ECO:0000259" key="2">
    <source>
        <dbReference type="PROSITE" id="PS50206"/>
    </source>
</evidence>
<dbReference type="CDD" id="cd00158">
    <property type="entry name" value="RHOD"/>
    <property type="match status" value="1"/>
</dbReference>
<dbReference type="InterPro" id="IPR001763">
    <property type="entry name" value="Rhodanese-like_dom"/>
</dbReference>
<dbReference type="PANTHER" id="PTHR45431:SF3">
    <property type="entry name" value="RHODANESE-LIKE DOMAIN-CONTAINING PROTEIN 15, CHLOROPLASTIC"/>
    <property type="match status" value="1"/>
</dbReference>
<dbReference type="Gene3D" id="3.40.250.10">
    <property type="entry name" value="Rhodanese-like domain"/>
    <property type="match status" value="1"/>
</dbReference>
<dbReference type="RefSeq" id="WP_345196851.1">
    <property type="nucleotide sequence ID" value="NZ_BAABFL010000410.1"/>
</dbReference>
<dbReference type="EMBL" id="BAABFL010000410">
    <property type="protein sequence ID" value="GAA4650637.1"/>
    <property type="molecule type" value="Genomic_DNA"/>
</dbReference>